<organism evidence="2 3">
    <name type="scientific">Colletotrichum godetiae</name>
    <dbReference type="NCBI Taxonomy" id="1209918"/>
    <lineage>
        <taxon>Eukaryota</taxon>
        <taxon>Fungi</taxon>
        <taxon>Dikarya</taxon>
        <taxon>Ascomycota</taxon>
        <taxon>Pezizomycotina</taxon>
        <taxon>Sordariomycetes</taxon>
        <taxon>Hypocreomycetidae</taxon>
        <taxon>Glomerellales</taxon>
        <taxon>Glomerellaceae</taxon>
        <taxon>Colletotrichum</taxon>
        <taxon>Colletotrichum acutatum species complex</taxon>
    </lineage>
</organism>
<dbReference type="AlphaFoldDB" id="A0AAJ0AZT4"/>
<sequence length="97" mass="10918">MPRSAWLRLFRRHRLVLPFWALDPEPAIASENPPPQNVRWLSAWLLSKRRPAVRPANTCSCTAVVGFTFNNVDVVSSSRTLNATRGRATACLAMQNE</sequence>
<comment type="caution">
    <text evidence="2">The sequence shown here is derived from an EMBL/GenBank/DDBJ whole genome shotgun (WGS) entry which is preliminary data.</text>
</comment>
<protein>
    <recommendedName>
        <fullName evidence="4">Secreted protein</fullName>
    </recommendedName>
</protein>
<gene>
    <name evidence="2" type="ORF">BDP55DRAFT_17854</name>
</gene>
<proteinExistence type="predicted"/>
<feature type="chain" id="PRO_5042529955" description="Secreted protein" evidence="1">
    <location>
        <begin position="30"/>
        <end position="97"/>
    </location>
</feature>
<dbReference type="EMBL" id="JAHMHR010000001">
    <property type="protein sequence ID" value="KAK1701337.1"/>
    <property type="molecule type" value="Genomic_DNA"/>
</dbReference>
<dbReference type="GeneID" id="85450328"/>
<evidence type="ECO:0000256" key="1">
    <source>
        <dbReference type="SAM" id="SignalP"/>
    </source>
</evidence>
<evidence type="ECO:0000313" key="3">
    <source>
        <dbReference type="Proteomes" id="UP001224890"/>
    </source>
</evidence>
<reference evidence="2" key="1">
    <citation type="submission" date="2021-06" db="EMBL/GenBank/DDBJ databases">
        <title>Comparative genomics, transcriptomics and evolutionary studies reveal genomic signatures of adaptation to plant cell wall in hemibiotrophic fungi.</title>
        <authorList>
            <consortium name="DOE Joint Genome Institute"/>
            <person name="Baroncelli R."/>
            <person name="Diaz J.F."/>
            <person name="Benocci T."/>
            <person name="Peng M."/>
            <person name="Battaglia E."/>
            <person name="Haridas S."/>
            <person name="Andreopoulos W."/>
            <person name="Labutti K."/>
            <person name="Pangilinan J."/>
            <person name="Floch G.L."/>
            <person name="Makela M.R."/>
            <person name="Henrissat B."/>
            <person name="Grigoriev I.V."/>
            <person name="Crouch J.A."/>
            <person name="De Vries R.P."/>
            <person name="Sukno S.A."/>
            <person name="Thon M.R."/>
        </authorList>
    </citation>
    <scope>NUCLEOTIDE SEQUENCE</scope>
    <source>
        <strain evidence="2">CBS 193.32</strain>
    </source>
</reference>
<keyword evidence="1" id="KW-0732">Signal</keyword>
<accession>A0AAJ0AZT4</accession>
<evidence type="ECO:0000313" key="2">
    <source>
        <dbReference type="EMBL" id="KAK1701337.1"/>
    </source>
</evidence>
<evidence type="ECO:0008006" key="4">
    <source>
        <dbReference type="Google" id="ProtNLM"/>
    </source>
</evidence>
<dbReference type="RefSeq" id="XP_060437092.1">
    <property type="nucleotide sequence ID" value="XM_060565802.1"/>
</dbReference>
<dbReference type="Proteomes" id="UP001224890">
    <property type="component" value="Unassembled WGS sequence"/>
</dbReference>
<feature type="signal peptide" evidence="1">
    <location>
        <begin position="1"/>
        <end position="29"/>
    </location>
</feature>
<name>A0AAJ0AZT4_9PEZI</name>
<keyword evidence="3" id="KW-1185">Reference proteome</keyword>